<evidence type="ECO:0000256" key="1">
    <source>
        <dbReference type="SAM" id="MobiDB-lite"/>
    </source>
</evidence>
<dbReference type="OrthoDB" id="3538665at2"/>
<proteinExistence type="predicted"/>
<evidence type="ECO:0000313" key="2">
    <source>
        <dbReference type="EMBL" id="TJZ94605.1"/>
    </source>
</evidence>
<dbReference type="AlphaFoldDB" id="A0A4U0RGR9"/>
<accession>A0A4U0RGR9</accession>
<dbReference type="Proteomes" id="UP000305778">
    <property type="component" value="Unassembled WGS sequence"/>
</dbReference>
<evidence type="ECO:0000313" key="3">
    <source>
        <dbReference type="Proteomes" id="UP000305778"/>
    </source>
</evidence>
<feature type="region of interest" description="Disordered" evidence="1">
    <location>
        <begin position="33"/>
        <end position="54"/>
    </location>
</feature>
<name>A0A4U0RGR9_9ACTN</name>
<organism evidence="2 3">
    <name type="scientific">Actinacidiphila oryziradicis</name>
    <dbReference type="NCBI Taxonomy" id="2571141"/>
    <lineage>
        <taxon>Bacteria</taxon>
        <taxon>Bacillati</taxon>
        <taxon>Actinomycetota</taxon>
        <taxon>Actinomycetes</taxon>
        <taxon>Kitasatosporales</taxon>
        <taxon>Streptomycetaceae</taxon>
        <taxon>Actinacidiphila</taxon>
    </lineage>
</organism>
<keyword evidence="3" id="KW-1185">Reference proteome</keyword>
<dbReference type="EMBL" id="SUMC01000210">
    <property type="protein sequence ID" value="TJZ94605.1"/>
    <property type="molecule type" value="Genomic_DNA"/>
</dbReference>
<comment type="caution">
    <text evidence="2">The sequence shown here is derived from an EMBL/GenBank/DDBJ whole genome shotgun (WGS) entry which is preliminary data.</text>
</comment>
<reference evidence="2 3" key="1">
    <citation type="submission" date="2019-04" db="EMBL/GenBank/DDBJ databases">
        <title>Streptomyces oryziradicis sp. nov., a novel actinomycete isolated from rhizosphere soil of rice (Oryza sativa L.).</title>
        <authorList>
            <person name="Li C."/>
        </authorList>
    </citation>
    <scope>NUCLEOTIDE SEQUENCE [LARGE SCALE GENOMIC DNA]</scope>
    <source>
        <strain evidence="2 3">NEAU-C40</strain>
    </source>
</reference>
<gene>
    <name evidence="2" type="ORF">FCI23_53305</name>
</gene>
<protein>
    <submittedName>
        <fullName evidence="2">DUF4158 domain-containing protein</fullName>
    </submittedName>
</protein>
<sequence>MFDRAVTWLLRNRVLMPGLTQLARLVGEVRTGEPAVPPHPESGEAAVRKVSGPPPGVLSVQRAMDLGSRYWDSPAAPNSRPMPLAL</sequence>